<comment type="caution">
    <text evidence="1">The sequence shown here is derived from an EMBL/GenBank/DDBJ whole genome shotgun (WGS) entry which is preliminary data.</text>
</comment>
<name>A0ABQ6JR41_9ACTN</name>
<accession>A0ABQ6JR41</accession>
<gene>
    <name evidence="1" type="ORF">GCM10025868_44010</name>
</gene>
<protein>
    <submittedName>
        <fullName evidence="1">Uncharacterized protein</fullName>
    </submittedName>
</protein>
<organism evidence="1 2">
    <name type="scientific">Angustibacter aerolatus</name>
    <dbReference type="NCBI Taxonomy" id="1162965"/>
    <lineage>
        <taxon>Bacteria</taxon>
        <taxon>Bacillati</taxon>
        <taxon>Actinomycetota</taxon>
        <taxon>Actinomycetes</taxon>
        <taxon>Kineosporiales</taxon>
        <taxon>Kineosporiaceae</taxon>
    </lineage>
</organism>
<dbReference type="EMBL" id="BSUZ01000001">
    <property type="protein sequence ID" value="GMA89151.1"/>
    <property type="molecule type" value="Genomic_DNA"/>
</dbReference>
<sequence>MRPPRRSAATCASLRLVDPPVQVLVVQGEDMGRPSRLLVDVPAGSGGIRVTGAAARLP</sequence>
<reference evidence="2" key="1">
    <citation type="journal article" date="2019" name="Int. J. Syst. Evol. Microbiol.">
        <title>The Global Catalogue of Microorganisms (GCM) 10K type strain sequencing project: providing services to taxonomists for standard genome sequencing and annotation.</title>
        <authorList>
            <consortium name="The Broad Institute Genomics Platform"/>
            <consortium name="The Broad Institute Genome Sequencing Center for Infectious Disease"/>
            <person name="Wu L."/>
            <person name="Ma J."/>
        </authorList>
    </citation>
    <scope>NUCLEOTIDE SEQUENCE [LARGE SCALE GENOMIC DNA]</scope>
    <source>
        <strain evidence="2">NBRC 108730</strain>
    </source>
</reference>
<evidence type="ECO:0000313" key="2">
    <source>
        <dbReference type="Proteomes" id="UP001157017"/>
    </source>
</evidence>
<proteinExistence type="predicted"/>
<evidence type="ECO:0000313" key="1">
    <source>
        <dbReference type="EMBL" id="GMA89151.1"/>
    </source>
</evidence>
<dbReference type="Proteomes" id="UP001157017">
    <property type="component" value="Unassembled WGS sequence"/>
</dbReference>
<dbReference type="SUPFAM" id="SSF54506">
    <property type="entry name" value="Diaminopimelate epimerase-like"/>
    <property type="match status" value="1"/>
</dbReference>
<keyword evidence="2" id="KW-1185">Reference proteome</keyword>